<name>A0ABU0RRL9_9ACTN</name>
<keyword evidence="2" id="KW-1185">Reference proteome</keyword>
<reference evidence="1 2" key="1">
    <citation type="submission" date="2023-07" db="EMBL/GenBank/DDBJ databases">
        <title>Comparative genomics of wheat-associated soil bacteria to identify genetic determinants of phenazine resistance.</title>
        <authorList>
            <person name="Mouncey N."/>
        </authorList>
    </citation>
    <scope>NUCLEOTIDE SEQUENCE [LARGE SCALE GENOMIC DNA]</scope>
    <source>
        <strain evidence="1 2">W2I16</strain>
    </source>
</reference>
<comment type="caution">
    <text evidence="1">The sequence shown here is derived from an EMBL/GenBank/DDBJ whole genome shotgun (WGS) entry which is preliminary data.</text>
</comment>
<sequence length="170" mass="18824">MIGAHMDHDDDNPRNLEQIGIGGVRAFLAEFESCHDELSLSGAEMLMEFEPAEEIEGLSQILLTRQTDVFELLSSYRFHRSLDAPQGGVGVAYIYAALVIGPKFCAVEAGTEVDLDQDLGTIPAGTRTPYHWKREGIPFDEAFTVLREQTRALTKLKDPFTTSSSPEPHN</sequence>
<evidence type="ECO:0000313" key="2">
    <source>
        <dbReference type="Proteomes" id="UP001223072"/>
    </source>
</evidence>
<accession>A0ABU0RRL9</accession>
<gene>
    <name evidence="1" type="ORF">QFZ49_004566</name>
</gene>
<proteinExistence type="predicted"/>
<protein>
    <submittedName>
        <fullName evidence="1">Uncharacterized protein</fullName>
    </submittedName>
</protein>
<evidence type="ECO:0000313" key="1">
    <source>
        <dbReference type="EMBL" id="MDQ0934626.1"/>
    </source>
</evidence>
<dbReference type="RefSeq" id="WP_307628188.1">
    <property type="nucleotide sequence ID" value="NZ_JAUSZS010000004.1"/>
</dbReference>
<dbReference type="Proteomes" id="UP001223072">
    <property type="component" value="Unassembled WGS sequence"/>
</dbReference>
<dbReference type="EMBL" id="JAUSZS010000004">
    <property type="protein sequence ID" value="MDQ0934626.1"/>
    <property type="molecule type" value="Genomic_DNA"/>
</dbReference>
<organism evidence="1 2">
    <name type="scientific">Streptomyces turgidiscabies</name>
    <dbReference type="NCBI Taxonomy" id="85558"/>
    <lineage>
        <taxon>Bacteria</taxon>
        <taxon>Bacillati</taxon>
        <taxon>Actinomycetota</taxon>
        <taxon>Actinomycetes</taxon>
        <taxon>Kitasatosporales</taxon>
        <taxon>Streptomycetaceae</taxon>
        <taxon>Streptomyces</taxon>
    </lineage>
</organism>